<evidence type="ECO:0000256" key="1">
    <source>
        <dbReference type="ARBA" id="ARBA00006336"/>
    </source>
</evidence>
<comment type="caution">
    <text evidence="9">The sequence shown here is derived from an EMBL/GenBank/DDBJ whole genome shotgun (WGS) entry which is preliminary data.</text>
</comment>
<proteinExistence type="inferred from homology"/>
<evidence type="ECO:0000256" key="6">
    <source>
        <dbReference type="ARBA" id="ARBA00039017"/>
    </source>
</evidence>
<evidence type="ECO:0000259" key="8">
    <source>
        <dbReference type="Pfam" id="PF00857"/>
    </source>
</evidence>
<dbReference type="CDD" id="cd01011">
    <property type="entry name" value="nicotinamidase"/>
    <property type="match status" value="1"/>
</dbReference>
<dbReference type="Gene3D" id="3.40.50.850">
    <property type="entry name" value="Isochorismatase-like"/>
    <property type="match status" value="1"/>
</dbReference>
<evidence type="ECO:0000256" key="2">
    <source>
        <dbReference type="ARBA" id="ARBA00022642"/>
    </source>
</evidence>
<evidence type="ECO:0000256" key="5">
    <source>
        <dbReference type="ARBA" id="ARBA00037900"/>
    </source>
</evidence>
<feature type="domain" description="Isochorismatase-like" evidence="8">
    <location>
        <begin position="10"/>
        <end position="185"/>
    </location>
</feature>
<evidence type="ECO:0000256" key="7">
    <source>
        <dbReference type="ARBA" id="ARBA00043224"/>
    </source>
</evidence>
<dbReference type="EC" id="3.5.1.19" evidence="6"/>
<sequence length="197" mass="21533">MKVKISKKDALIVVDVQNDFLPGGALPVPNGNEIIPVLNKYIDLFTQVGAPIFATRDWHPENHISFKGNGGIWPRHCVQWTKGAEISSELRLPPDTFIINKGDRPELEAYSGFQGTLLDTLLKERGIKRVFIGGLATDYCVKHTVLGALNLGYTTFFLSDASKGVNLHPGDSEKAVFEMLLNGAVSVTLSDLEGAVR</sequence>
<dbReference type="EMBL" id="FXUB01000001">
    <property type="protein sequence ID" value="SMP03760.1"/>
    <property type="molecule type" value="Genomic_DNA"/>
</dbReference>
<dbReference type="RefSeq" id="WP_283399657.1">
    <property type="nucleotide sequence ID" value="NZ_FXUB01000001.1"/>
</dbReference>
<comment type="similarity">
    <text evidence="1">Belongs to the isochorismatase family.</text>
</comment>
<evidence type="ECO:0000313" key="9">
    <source>
        <dbReference type="EMBL" id="SMP03760.1"/>
    </source>
</evidence>
<dbReference type="Pfam" id="PF00857">
    <property type="entry name" value="Isochorismatase"/>
    <property type="match status" value="1"/>
</dbReference>
<dbReference type="InterPro" id="IPR000868">
    <property type="entry name" value="Isochorismatase-like_dom"/>
</dbReference>
<evidence type="ECO:0000256" key="3">
    <source>
        <dbReference type="ARBA" id="ARBA00022723"/>
    </source>
</evidence>
<dbReference type="NCBIfam" id="NF008623">
    <property type="entry name" value="PRK11609.1"/>
    <property type="match status" value="1"/>
</dbReference>
<dbReference type="SUPFAM" id="SSF52499">
    <property type="entry name" value="Isochorismatase-like hydrolases"/>
    <property type="match status" value="1"/>
</dbReference>
<evidence type="ECO:0000256" key="4">
    <source>
        <dbReference type="ARBA" id="ARBA00022801"/>
    </source>
</evidence>
<accession>A0ABY1N914</accession>
<keyword evidence="10" id="KW-1185">Reference proteome</keyword>
<gene>
    <name evidence="9" type="ORF">SAMN06265339_0146</name>
</gene>
<organism evidence="9 10">
    <name type="scientific">Desulfurobacterium pacificum</name>
    <dbReference type="NCBI Taxonomy" id="240166"/>
    <lineage>
        <taxon>Bacteria</taxon>
        <taxon>Pseudomonadati</taxon>
        <taxon>Aquificota</taxon>
        <taxon>Aquificia</taxon>
        <taxon>Desulfurobacteriales</taxon>
        <taxon>Desulfurobacteriaceae</taxon>
        <taxon>Desulfurobacterium</taxon>
    </lineage>
</organism>
<name>A0ABY1N914_9BACT</name>
<protein>
    <recommendedName>
        <fullName evidence="6">nicotinamidase</fullName>
        <ecNumber evidence="6">3.5.1.19</ecNumber>
    </recommendedName>
    <alternativeName>
        <fullName evidence="7">Nicotinamide deamidase</fullName>
    </alternativeName>
</protein>
<dbReference type="PANTHER" id="PTHR11080">
    <property type="entry name" value="PYRAZINAMIDASE/NICOTINAMIDASE"/>
    <property type="match status" value="1"/>
</dbReference>
<dbReference type="InterPro" id="IPR036380">
    <property type="entry name" value="Isochorismatase-like_sf"/>
</dbReference>
<comment type="pathway">
    <text evidence="5">Cofactor biosynthesis; nicotinate biosynthesis; nicotinate from nicotinamide: step 1/1.</text>
</comment>
<keyword evidence="2" id="KW-0662">Pyridine nucleotide biosynthesis</keyword>
<evidence type="ECO:0000313" key="10">
    <source>
        <dbReference type="Proteomes" id="UP001157911"/>
    </source>
</evidence>
<keyword evidence="4" id="KW-0378">Hydrolase</keyword>
<dbReference type="InterPro" id="IPR052347">
    <property type="entry name" value="Isochorismatase_Nicotinamidase"/>
</dbReference>
<dbReference type="Proteomes" id="UP001157911">
    <property type="component" value="Unassembled WGS sequence"/>
</dbReference>
<reference evidence="9 10" key="1">
    <citation type="submission" date="2017-05" db="EMBL/GenBank/DDBJ databases">
        <authorList>
            <person name="Varghese N."/>
            <person name="Submissions S."/>
        </authorList>
    </citation>
    <scope>NUCLEOTIDE SEQUENCE [LARGE SCALE GENOMIC DNA]</scope>
    <source>
        <strain evidence="9 10">DSM 15522</strain>
    </source>
</reference>
<dbReference type="PANTHER" id="PTHR11080:SF2">
    <property type="entry name" value="LD05707P"/>
    <property type="match status" value="1"/>
</dbReference>
<keyword evidence="3" id="KW-0479">Metal-binding</keyword>